<feature type="transmembrane region" description="Helical" evidence="1">
    <location>
        <begin position="144"/>
        <end position="166"/>
    </location>
</feature>
<dbReference type="Proteomes" id="UP000094378">
    <property type="component" value="Chromosome"/>
</dbReference>
<dbReference type="AlphaFoldDB" id="A0A1B3SM51"/>
<feature type="transmembrane region" description="Helical" evidence="1">
    <location>
        <begin position="52"/>
        <end position="76"/>
    </location>
</feature>
<evidence type="ECO:0000259" key="2">
    <source>
        <dbReference type="Pfam" id="PF01569"/>
    </source>
</evidence>
<feature type="transmembrane region" description="Helical" evidence="1">
    <location>
        <begin position="285"/>
        <end position="303"/>
    </location>
</feature>
<name>A0A1B3SM51_9MOLU</name>
<dbReference type="Gene3D" id="1.20.144.10">
    <property type="entry name" value="Phosphatidic acid phosphatase type 2/haloperoxidase"/>
    <property type="match status" value="1"/>
</dbReference>
<proteinExistence type="predicted"/>
<dbReference type="OrthoDB" id="394310at2"/>
<dbReference type="CDD" id="cd01610">
    <property type="entry name" value="PAP2_like"/>
    <property type="match status" value="1"/>
</dbReference>
<feature type="transmembrane region" description="Helical" evidence="1">
    <location>
        <begin position="97"/>
        <end position="118"/>
    </location>
</feature>
<evidence type="ECO:0000313" key="4">
    <source>
        <dbReference type="Proteomes" id="UP000094378"/>
    </source>
</evidence>
<dbReference type="InterPro" id="IPR036938">
    <property type="entry name" value="PAP2/HPO_sf"/>
</dbReference>
<dbReference type="RefSeq" id="WP_069117391.1">
    <property type="nucleotide sequence ID" value="NZ_CP017015.1"/>
</dbReference>
<keyword evidence="1" id="KW-0812">Transmembrane</keyword>
<gene>
    <name evidence="3" type="ORF">SHELI_v1c10610</name>
</gene>
<reference evidence="3 4" key="1">
    <citation type="submission" date="2016-08" db="EMBL/GenBank/DDBJ databases">
        <title>Complete genome sequence of Spiroplasma helicoides TABS-2 (DSM 22551).</title>
        <authorList>
            <person name="Shen W.-Y."/>
            <person name="Lo W.-S."/>
            <person name="Lai Y.-C."/>
            <person name="Kuo C.-H."/>
        </authorList>
    </citation>
    <scope>NUCLEOTIDE SEQUENCE [LARGE SCALE GENOMIC DNA]</scope>
    <source>
        <strain evidence="3 4">TABS-2</strain>
    </source>
</reference>
<sequence length="446" mass="53063">MKTKSREMNFLYIPGAIFFVLSLTIFCAASAYDWDIQVFLAQAIQYKAAKAWVLFMDMWGVFQFLPVLILFLGVIWETSFVYFQKYWKKDFFRNNEWVVNLYYLAAFTLYVATTFIWLDDAINSDQGFGVGNDALIVDSNEYKIYAIILVKIFELIALIAITYYLRFKFSKREDIFVQEYWVDSLKGIFYISASYIIVILMKNSFGRPYYYSTIFNEILNTEVAAKGWTYNPDVLTWGGGQFGVDNVEYKNWWEPNDFLNNLENWFKGDVEKTQTNAWWNVDFPSGHTTSTFCVLTVMYLFINPNKERKLNKRKIAFIYIWIFVVLTSMKFALVVYRSHWWTDVEFSTFFGIFMFPFSSMVMNRMLRYFINHFKTKNKFEKVMGWAHISKRSFTIYTYNGLYHLKVGKYLYTKDPTEQINKVMKFYKINVMLKKDTLEQALGDHTN</sequence>
<feature type="transmembrane region" description="Helical" evidence="1">
    <location>
        <begin position="187"/>
        <end position="205"/>
    </location>
</feature>
<dbReference type="InterPro" id="IPR000326">
    <property type="entry name" value="PAP2/HPO"/>
</dbReference>
<feature type="transmembrane region" description="Helical" evidence="1">
    <location>
        <begin position="348"/>
        <end position="366"/>
    </location>
</feature>
<dbReference type="Pfam" id="PF01569">
    <property type="entry name" value="PAP2"/>
    <property type="match status" value="1"/>
</dbReference>
<dbReference type="KEGG" id="shj:SHELI_v1c10610"/>
<organism evidence="3 4">
    <name type="scientific">Spiroplasma helicoides</name>
    <dbReference type="NCBI Taxonomy" id="216938"/>
    <lineage>
        <taxon>Bacteria</taxon>
        <taxon>Bacillati</taxon>
        <taxon>Mycoplasmatota</taxon>
        <taxon>Mollicutes</taxon>
        <taxon>Entomoplasmatales</taxon>
        <taxon>Spiroplasmataceae</taxon>
        <taxon>Spiroplasma</taxon>
    </lineage>
</organism>
<dbReference type="EMBL" id="CP017015">
    <property type="protein sequence ID" value="AOG61008.1"/>
    <property type="molecule type" value="Genomic_DNA"/>
</dbReference>
<accession>A0A1B3SM51</accession>
<feature type="transmembrane region" description="Helical" evidence="1">
    <location>
        <begin position="315"/>
        <end position="336"/>
    </location>
</feature>
<feature type="domain" description="Phosphatidic acid phosphatase type 2/haloperoxidase" evidence="2">
    <location>
        <begin position="244"/>
        <end position="360"/>
    </location>
</feature>
<dbReference type="SUPFAM" id="SSF48317">
    <property type="entry name" value="Acid phosphatase/Vanadium-dependent haloperoxidase"/>
    <property type="match status" value="1"/>
</dbReference>
<evidence type="ECO:0000256" key="1">
    <source>
        <dbReference type="SAM" id="Phobius"/>
    </source>
</evidence>
<protein>
    <recommendedName>
        <fullName evidence="2">Phosphatidic acid phosphatase type 2/haloperoxidase domain-containing protein</fullName>
    </recommendedName>
</protein>
<keyword evidence="1" id="KW-0472">Membrane</keyword>
<feature type="transmembrane region" description="Helical" evidence="1">
    <location>
        <begin position="12"/>
        <end position="32"/>
    </location>
</feature>
<dbReference type="STRING" id="216938.SHELI_v1c10610"/>
<keyword evidence="4" id="KW-1185">Reference proteome</keyword>
<keyword evidence="1" id="KW-1133">Transmembrane helix</keyword>
<evidence type="ECO:0000313" key="3">
    <source>
        <dbReference type="EMBL" id="AOG61008.1"/>
    </source>
</evidence>